<dbReference type="Proteomes" id="UP000470470">
    <property type="component" value="Unassembled WGS sequence"/>
</dbReference>
<feature type="transmembrane region" description="Helical" evidence="6">
    <location>
        <begin position="258"/>
        <end position="281"/>
    </location>
</feature>
<dbReference type="GO" id="GO:0005886">
    <property type="term" value="C:plasma membrane"/>
    <property type="evidence" value="ECO:0007669"/>
    <property type="project" value="UniProtKB-SubCell"/>
</dbReference>
<feature type="domain" description="Major facilitator superfamily (MFS) profile" evidence="7">
    <location>
        <begin position="1"/>
        <end position="401"/>
    </location>
</feature>
<protein>
    <submittedName>
        <fullName evidence="8">MFS transporter</fullName>
    </submittedName>
</protein>
<reference evidence="8 9" key="1">
    <citation type="submission" date="2020-02" db="EMBL/GenBank/DDBJ databases">
        <title>The whole genome sequence of CPCC 205119.</title>
        <authorList>
            <person name="Jiang Z."/>
        </authorList>
    </citation>
    <scope>NUCLEOTIDE SEQUENCE [LARGE SCALE GENOMIC DNA]</scope>
    <source>
        <strain evidence="8 9">CPCC 205119</strain>
    </source>
</reference>
<feature type="transmembrane region" description="Helical" evidence="6">
    <location>
        <begin position="78"/>
        <end position="98"/>
    </location>
</feature>
<keyword evidence="9" id="KW-1185">Reference proteome</keyword>
<proteinExistence type="predicted"/>
<evidence type="ECO:0000256" key="3">
    <source>
        <dbReference type="ARBA" id="ARBA00022692"/>
    </source>
</evidence>
<keyword evidence="4 6" id="KW-1133">Transmembrane helix</keyword>
<dbReference type="InterPro" id="IPR020846">
    <property type="entry name" value="MFS_dom"/>
</dbReference>
<dbReference type="Gene3D" id="1.20.1250.20">
    <property type="entry name" value="MFS general substrate transporter like domains"/>
    <property type="match status" value="1"/>
</dbReference>
<dbReference type="PANTHER" id="PTHR23513">
    <property type="entry name" value="INTEGRAL MEMBRANE EFFLUX PROTEIN-RELATED"/>
    <property type="match status" value="1"/>
</dbReference>
<evidence type="ECO:0000313" key="9">
    <source>
        <dbReference type="Proteomes" id="UP000470470"/>
    </source>
</evidence>
<feature type="transmembrane region" description="Helical" evidence="6">
    <location>
        <begin position="314"/>
        <end position="337"/>
    </location>
</feature>
<evidence type="ECO:0000256" key="5">
    <source>
        <dbReference type="ARBA" id="ARBA00023136"/>
    </source>
</evidence>
<evidence type="ECO:0000256" key="1">
    <source>
        <dbReference type="ARBA" id="ARBA00004651"/>
    </source>
</evidence>
<accession>A0A7K3WHR5</accession>
<keyword evidence="5 6" id="KW-0472">Membrane</keyword>
<evidence type="ECO:0000313" key="8">
    <source>
        <dbReference type="EMBL" id="NEL56028.1"/>
    </source>
</evidence>
<dbReference type="EMBL" id="JAAGWK010000028">
    <property type="protein sequence ID" value="NEL56028.1"/>
    <property type="molecule type" value="Genomic_DNA"/>
</dbReference>
<dbReference type="AlphaFoldDB" id="A0A7K3WHR5"/>
<name>A0A7K3WHR5_9ACTN</name>
<feature type="transmembrane region" description="Helical" evidence="6">
    <location>
        <begin position="375"/>
        <end position="394"/>
    </location>
</feature>
<comment type="subcellular location">
    <subcellularLocation>
        <location evidence="1">Cell membrane</location>
        <topology evidence="1">Multi-pass membrane protein</topology>
    </subcellularLocation>
</comment>
<dbReference type="Pfam" id="PF07690">
    <property type="entry name" value="MFS_1"/>
    <property type="match status" value="1"/>
</dbReference>
<feature type="transmembrane region" description="Helical" evidence="6">
    <location>
        <begin position="225"/>
        <end position="246"/>
    </location>
</feature>
<dbReference type="PANTHER" id="PTHR23513:SF6">
    <property type="entry name" value="MAJOR FACILITATOR SUPERFAMILY ASSOCIATED DOMAIN-CONTAINING PROTEIN"/>
    <property type="match status" value="1"/>
</dbReference>
<sequence>MSSLRALAANRDFTTLWVGETVSALGSRMSMFVFPLLAYSLSGSAITAALVEGSHLLGLVAALLPAGALADRVDRRRLMIGASAAGMVLYGSLALAGALGRLTVVHLAVVGLLAGVAAGVFGPAQMSAIRSVVTTEQLPAALSQNEAREHVAGLLGGPLGGALYGAVRWLPFAVDTLTYAVSCLMLSRLRTDLSPAPAGTRPRRRLRAEVAEGLRFVVARPLFRVLIATSAAFNLVVNALFFVVLLRMVQAGAHPVEIGLVSTAAGVGGVLGALVAPCLVARVPTGRLTVLIGWSLTLPVVPLIWWATPAAAGAALFTLLLLNPAGNAGIGAYRIAVTPADLQGRVESASQVAGMVAIPLAPLVGGLLLTGLGGGGATAVLAGATAIVALMTTLSRSVRSVPRPAEWVTADTPAHAS</sequence>
<feature type="transmembrane region" description="Helical" evidence="6">
    <location>
        <begin position="104"/>
        <end position="122"/>
    </location>
</feature>
<dbReference type="InterPro" id="IPR011701">
    <property type="entry name" value="MFS"/>
</dbReference>
<dbReference type="PROSITE" id="PS50850">
    <property type="entry name" value="MFS"/>
    <property type="match status" value="1"/>
</dbReference>
<dbReference type="CDD" id="cd06173">
    <property type="entry name" value="MFS_MefA_like"/>
    <property type="match status" value="1"/>
</dbReference>
<dbReference type="InterPro" id="IPR036259">
    <property type="entry name" value="MFS_trans_sf"/>
</dbReference>
<evidence type="ECO:0000259" key="7">
    <source>
        <dbReference type="PROSITE" id="PS50850"/>
    </source>
</evidence>
<evidence type="ECO:0000256" key="6">
    <source>
        <dbReference type="SAM" id="Phobius"/>
    </source>
</evidence>
<keyword evidence="3 6" id="KW-0812">Transmembrane</keyword>
<dbReference type="RefSeq" id="WP_162392866.1">
    <property type="nucleotide sequence ID" value="NZ_JAABOZ010000003.1"/>
</dbReference>
<organism evidence="8 9">
    <name type="scientific">Goekera deserti</name>
    <dbReference type="NCBI Taxonomy" id="2497753"/>
    <lineage>
        <taxon>Bacteria</taxon>
        <taxon>Bacillati</taxon>
        <taxon>Actinomycetota</taxon>
        <taxon>Actinomycetes</taxon>
        <taxon>Geodermatophilales</taxon>
        <taxon>Geodermatophilaceae</taxon>
        <taxon>Goekera</taxon>
    </lineage>
</organism>
<evidence type="ECO:0000256" key="2">
    <source>
        <dbReference type="ARBA" id="ARBA00022475"/>
    </source>
</evidence>
<comment type="caution">
    <text evidence="8">The sequence shown here is derived from an EMBL/GenBank/DDBJ whole genome shotgun (WGS) entry which is preliminary data.</text>
</comment>
<dbReference type="GO" id="GO:0022857">
    <property type="term" value="F:transmembrane transporter activity"/>
    <property type="evidence" value="ECO:0007669"/>
    <property type="project" value="InterPro"/>
</dbReference>
<evidence type="ECO:0000256" key="4">
    <source>
        <dbReference type="ARBA" id="ARBA00022989"/>
    </source>
</evidence>
<feature type="transmembrane region" description="Helical" evidence="6">
    <location>
        <begin position="36"/>
        <end position="66"/>
    </location>
</feature>
<feature type="transmembrane region" description="Helical" evidence="6">
    <location>
        <begin position="349"/>
        <end position="369"/>
    </location>
</feature>
<gene>
    <name evidence="8" type="ORF">G1H19_18805</name>
</gene>
<dbReference type="SUPFAM" id="SSF103473">
    <property type="entry name" value="MFS general substrate transporter"/>
    <property type="match status" value="1"/>
</dbReference>
<feature type="transmembrane region" description="Helical" evidence="6">
    <location>
        <begin position="288"/>
        <end position="308"/>
    </location>
</feature>
<keyword evidence="2" id="KW-1003">Cell membrane</keyword>